<organism evidence="2 3">
    <name type="scientific">Strongyloides papillosus</name>
    <name type="common">Intestinal threadworm</name>
    <dbReference type="NCBI Taxonomy" id="174720"/>
    <lineage>
        <taxon>Eukaryota</taxon>
        <taxon>Metazoa</taxon>
        <taxon>Ecdysozoa</taxon>
        <taxon>Nematoda</taxon>
        <taxon>Chromadorea</taxon>
        <taxon>Rhabditida</taxon>
        <taxon>Tylenchina</taxon>
        <taxon>Panagrolaimomorpha</taxon>
        <taxon>Strongyloidoidea</taxon>
        <taxon>Strongyloididae</taxon>
        <taxon>Strongyloides</taxon>
    </lineage>
</organism>
<evidence type="ECO:0000313" key="3">
    <source>
        <dbReference type="WBParaSite" id="SPAL_0000942100.1"/>
    </source>
</evidence>
<proteinExistence type="predicted"/>
<keyword evidence="2" id="KW-1185">Reference proteome</keyword>
<evidence type="ECO:0000313" key="2">
    <source>
        <dbReference type="Proteomes" id="UP000046392"/>
    </source>
</evidence>
<reference evidence="3" key="1">
    <citation type="submission" date="2017-02" db="UniProtKB">
        <authorList>
            <consortium name="WormBaseParasite"/>
        </authorList>
    </citation>
    <scope>IDENTIFICATION</scope>
</reference>
<accession>A0A0N5BUA2</accession>
<dbReference type="AlphaFoldDB" id="A0A0N5BUA2"/>
<sequence>MSFMLSQNGKLVAMNAYTLPPTLSKRHATYLELKSLVKSIEVYSYYLFNHQHLVRVYRDHKPIIGLQQTCKNHKFLDLLLTLKSYPIDIIYVTGKSNIVPDDLSLIMEHTLQSRHHLILKDKESSFKVICQSSKEIHKSDTNEIITSWKHNPTSLFITKIDEPKTPAEDVENPGNLIQEEDQTSEGEEDINDKLSEHENVRKTKITQLAESLFQNLHVNKAHTHLEGIKDDILRNIEKNQLTKYEASK</sequence>
<feature type="region of interest" description="Disordered" evidence="1">
    <location>
        <begin position="164"/>
        <end position="197"/>
    </location>
</feature>
<evidence type="ECO:0000256" key="1">
    <source>
        <dbReference type="SAM" id="MobiDB-lite"/>
    </source>
</evidence>
<dbReference type="Proteomes" id="UP000046392">
    <property type="component" value="Unplaced"/>
</dbReference>
<dbReference type="WBParaSite" id="SPAL_0000942100.1">
    <property type="protein sequence ID" value="SPAL_0000942100.1"/>
    <property type="gene ID" value="SPAL_0000942100"/>
</dbReference>
<feature type="compositionally biased region" description="Acidic residues" evidence="1">
    <location>
        <begin position="178"/>
        <end position="190"/>
    </location>
</feature>
<name>A0A0N5BUA2_STREA</name>
<protein>
    <submittedName>
        <fullName evidence="3">RT_RNaseH domain-containing protein</fullName>
    </submittedName>
</protein>